<feature type="compositionally biased region" description="Polar residues" evidence="1">
    <location>
        <begin position="181"/>
        <end position="191"/>
    </location>
</feature>
<organism evidence="2">
    <name type="scientific">Cladocopium goreaui</name>
    <dbReference type="NCBI Taxonomy" id="2562237"/>
    <lineage>
        <taxon>Eukaryota</taxon>
        <taxon>Sar</taxon>
        <taxon>Alveolata</taxon>
        <taxon>Dinophyceae</taxon>
        <taxon>Suessiales</taxon>
        <taxon>Symbiodiniaceae</taxon>
        <taxon>Cladocopium</taxon>
    </lineage>
</organism>
<reference evidence="3 4" key="2">
    <citation type="submission" date="2024-05" db="EMBL/GenBank/DDBJ databases">
        <authorList>
            <person name="Chen Y."/>
            <person name="Shah S."/>
            <person name="Dougan E. K."/>
            <person name="Thang M."/>
            <person name="Chan C."/>
        </authorList>
    </citation>
    <scope>NUCLEOTIDE SEQUENCE [LARGE SCALE GENOMIC DNA]</scope>
</reference>
<feature type="compositionally biased region" description="Basic and acidic residues" evidence="1">
    <location>
        <begin position="335"/>
        <end position="347"/>
    </location>
</feature>
<dbReference type="Proteomes" id="UP001152797">
    <property type="component" value="Unassembled WGS sequence"/>
</dbReference>
<feature type="compositionally biased region" description="Basic and acidic residues" evidence="1">
    <location>
        <begin position="130"/>
        <end position="155"/>
    </location>
</feature>
<comment type="caution">
    <text evidence="2">The sequence shown here is derived from an EMBL/GenBank/DDBJ whole genome shotgun (WGS) entry which is preliminary data.</text>
</comment>
<feature type="compositionally biased region" description="Basic residues" evidence="1">
    <location>
        <begin position="250"/>
        <end position="269"/>
    </location>
</feature>
<proteinExistence type="predicted"/>
<evidence type="ECO:0000256" key="1">
    <source>
        <dbReference type="SAM" id="MobiDB-lite"/>
    </source>
</evidence>
<dbReference type="EMBL" id="CAMXCT010001104">
    <property type="protein sequence ID" value="CAI3986687.1"/>
    <property type="molecule type" value="Genomic_DNA"/>
</dbReference>
<feature type="compositionally biased region" description="Basic and acidic residues" evidence="1">
    <location>
        <begin position="240"/>
        <end position="249"/>
    </location>
</feature>
<gene>
    <name evidence="2" type="ORF">C1SCF055_LOCUS14021</name>
</gene>
<keyword evidence="4" id="KW-1185">Reference proteome</keyword>
<reference evidence="2" key="1">
    <citation type="submission" date="2022-10" db="EMBL/GenBank/DDBJ databases">
        <authorList>
            <person name="Chen Y."/>
            <person name="Dougan E. K."/>
            <person name="Chan C."/>
            <person name="Rhodes N."/>
            <person name="Thang M."/>
        </authorList>
    </citation>
    <scope>NUCLEOTIDE SEQUENCE</scope>
</reference>
<evidence type="ECO:0000313" key="3">
    <source>
        <dbReference type="EMBL" id="CAL4773999.1"/>
    </source>
</evidence>
<dbReference type="AlphaFoldDB" id="A0A9P1C713"/>
<sequence length="415" mass="45126">MVVDLASFSRLHILLLGNMQTSKYAKLPLTSNEVPVDTDTVTDQKLIEDAPMVVDLESCASAADVVDLLDSPLPAEKPNDSQSPAAGCLTLLDYPERPESPEQPAESLLEESQVEETRGLAGHSEIPATQKDKDEESDDAGERAAKGAFQDHKPLAELPPDPSEDLLQRAAEEAASDLALQENSNNKTSLLEAQRKMRNSVKHDDGTLDSHGQMLIRGGGHRTKGTKRDADLLQEDEQIELERHSEPRGRGKGRGRGRGKGRGKGRKRLQPSPERLEMEVPKKAKVSGESTTPNTPPPKEIEPKGGDTPNQKEGPPMEVEPKGVETPMVAPCAREPGKKKGPPKEVEPTGGDTPMVAPCPSEPDQKEETEDMPEGKNKTGSPPPGDTAEPKSRPKRKSKKPKVEEQEQGRYIFSF</sequence>
<dbReference type="EMBL" id="CAMXCT030001104">
    <property type="protein sequence ID" value="CAL4773999.1"/>
    <property type="molecule type" value="Genomic_DNA"/>
</dbReference>
<dbReference type="EMBL" id="CAMXCT020001104">
    <property type="protein sequence ID" value="CAL1140062.1"/>
    <property type="molecule type" value="Genomic_DNA"/>
</dbReference>
<protein>
    <submittedName>
        <fullName evidence="2">Uncharacterized protein</fullName>
    </submittedName>
</protein>
<accession>A0A9P1C713</accession>
<feature type="region of interest" description="Disordered" evidence="1">
    <location>
        <begin position="94"/>
        <end position="415"/>
    </location>
</feature>
<evidence type="ECO:0000313" key="2">
    <source>
        <dbReference type="EMBL" id="CAI3986687.1"/>
    </source>
</evidence>
<evidence type="ECO:0000313" key="4">
    <source>
        <dbReference type="Proteomes" id="UP001152797"/>
    </source>
</evidence>
<name>A0A9P1C713_9DINO</name>